<evidence type="ECO:0000259" key="2">
    <source>
        <dbReference type="PROSITE" id="PS50110"/>
    </source>
</evidence>
<dbReference type="Gene3D" id="2.40.50.1020">
    <property type="entry name" value="LytTr DNA-binding domain"/>
    <property type="match status" value="1"/>
</dbReference>
<dbReference type="RefSeq" id="WP_266055897.1">
    <property type="nucleotide sequence ID" value="NZ_JAPFQN010000003.1"/>
</dbReference>
<evidence type="ECO:0000259" key="3">
    <source>
        <dbReference type="PROSITE" id="PS50930"/>
    </source>
</evidence>
<dbReference type="GO" id="GO:0003677">
    <property type="term" value="F:DNA binding"/>
    <property type="evidence" value="ECO:0007669"/>
    <property type="project" value="UniProtKB-KW"/>
</dbReference>
<keyword evidence="5" id="KW-1185">Reference proteome</keyword>
<dbReference type="PROSITE" id="PS50110">
    <property type="entry name" value="RESPONSE_REGULATORY"/>
    <property type="match status" value="1"/>
</dbReference>
<dbReference type="InterPro" id="IPR007492">
    <property type="entry name" value="LytTR_DNA-bd_dom"/>
</dbReference>
<dbReference type="Pfam" id="PF00072">
    <property type="entry name" value="Response_reg"/>
    <property type="match status" value="1"/>
</dbReference>
<dbReference type="SMART" id="SM00448">
    <property type="entry name" value="REC"/>
    <property type="match status" value="1"/>
</dbReference>
<dbReference type="InterPro" id="IPR011006">
    <property type="entry name" value="CheY-like_superfamily"/>
</dbReference>
<sequence length="247" mass="28366">MIKALIVEDEKPATDILKYYLENYDDIELIGAVSDGFSGIKSIKELNPDLVFLDIHMPRLNGLEMLELLDDPPQVIFITAYDQYAVKAFELEAIDYLLKPLEEERLSSAIEKARNKINSGEKTDYSKLSKRMIGDENEFLNRIAVKQGSKVHVFPIDEIVCFTANDDYVNIIHSSGKFLKQTTLKYLEEVLPPDQFYRIHRSSLVNADFIERIEPLEKQQYVLITKNGERLSVSKNGYSLLREKLGL</sequence>
<dbReference type="PANTHER" id="PTHR37299:SF1">
    <property type="entry name" value="STAGE 0 SPORULATION PROTEIN A HOMOLOG"/>
    <property type="match status" value="1"/>
</dbReference>
<dbReference type="SUPFAM" id="SSF52172">
    <property type="entry name" value="CheY-like"/>
    <property type="match status" value="1"/>
</dbReference>
<gene>
    <name evidence="4" type="ORF">OO013_06535</name>
</gene>
<dbReference type="Proteomes" id="UP001209885">
    <property type="component" value="Unassembled WGS sequence"/>
</dbReference>
<feature type="modified residue" description="4-aspartylphosphate" evidence="1">
    <location>
        <position position="54"/>
    </location>
</feature>
<protein>
    <submittedName>
        <fullName evidence="4">LytTR family transcriptional regulator DNA-binding domain-containing protein</fullName>
    </submittedName>
</protein>
<feature type="domain" description="Response regulatory" evidence="2">
    <location>
        <begin position="3"/>
        <end position="114"/>
    </location>
</feature>
<comment type="caution">
    <text evidence="4">The sequence shown here is derived from an EMBL/GenBank/DDBJ whole genome shotgun (WGS) entry which is preliminary data.</text>
</comment>
<evidence type="ECO:0000313" key="5">
    <source>
        <dbReference type="Proteomes" id="UP001209885"/>
    </source>
</evidence>
<accession>A0ABT3RQ64</accession>
<feature type="domain" description="HTH LytTR-type" evidence="3">
    <location>
        <begin position="143"/>
        <end position="247"/>
    </location>
</feature>
<dbReference type="SMART" id="SM00850">
    <property type="entry name" value="LytTR"/>
    <property type="match status" value="1"/>
</dbReference>
<keyword evidence="1" id="KW-0597">Phosphoprotein</keyword>
<dbReference type="Gene3D" id="3.40.50.2300">
    <property type="match status" value="1"/>
</dbReference>
<dbReference type="InterPro" id="IPR001789">
    <property type="entry name" value="Sig_transdc_resp-reg_receiver"/>
</dbReference>
<dbReference type="Pfam" id="PF04397">
    <property type="entry name" value="LytTR"/>
    <property type="match status" value="1"/>
</dbReference>
<evidence type="ECO:0000256" key="1">
    <source>
        <dbReference type="PROSITE-ProRule" id="PRU00169"/>
    </source>
</evidence>
<dbReference type="PROSITE" id="PS50930">
    <property type="entry name" value="HTH_LYTTR"/>
    <property type="match status" value="1"/>
</dbReference>
<name>A0ABT3RQ64_9BACT</name>
<proteinExistence type="predicted"/>
<keyword evidence="4" id="KW-0238">DNA-binding</keyword>
<reference evidence="4 5" key="1">
    <citation type="submission" date="2022-11" db="EMBL/GenBank/DDBJ databases">
        <title>The characterization of three novel Bacteroidetes species and genomic analysis of their roles in tidal elemental geochemical cycles.</title>
        <authorList>
            <person name="Ma K."/>
        </authorList>
    </citation>
    <scope>NUCLEOTIDE SEQUENCE [LARGE SCALE GENOMIC DNA]</scope>
    <source>
        <strain evidence="4 5">M17</strain>
    </source>
</reference>
<organism evidence="4 5">
    <name type="scientific">Mangrovivirga halotolerans</name>
    <dbReference type="NCBI Taxonomy" id="2993936"/>
    <lineage>
        <taxon>Bacteria</taxon>
        <taxon>Pseudomonadati</taxon>
        <taxon>Bacteroidota</taxon>
        <taxon>Cytophagia</taxon>
        <taxon>Cytophagales</taxon>
        <taxon>Mangrovivirgaceae</taxon>
        <taxon>Mangrovivirga</taxon>
    </lineage>
</organism>
<dbReference type="EMBL" id="JAPFQN010000003">
    <property type="protein sequence ID" value="MCX2743514.1"/>
    <property type="molecule type" value="Genomic_DNA"/>
</dbReference>
<evidence type="ECO:0000313" key="4">
    <source>
        <dbReference type="EMBL" id="MCX2743514.1"/>
    </source>
</evidence>
<dbReference type="InterPro" id="IPR046947">
    <property type="entry name" value="LytR-like"/>
</dbReference>
<dbReference type="PANTHER" id="PTHR37299">
    <property type="entry name" value="TRANSCRIPTIONAL REGULATOR-RELATED"/>
    <property type="match status" value="1"/>
</dbReference>